<feature type="compositionally biased region" description="Basic and acidic residues" evidence="9">
    <location>
        <begin position="692"/>
        <end position="718"/>
    </location>
</feature>
<evidence type="ECO:0000256" key="8">
    <source>
        <dbReference type="PROSITE-ProRule" id="PRU00146"/>
    </source>
</evidence>
<feature type="region of interest" description="Disordered" evidence="9">
    <location>
        <begin position="480"/>
        <end position="517"/>
    </location>
</feature>
<dbReference type="GO" id="GO:0005669">
    <property type="term" value="C:transcription factor TFIID complex"/>
    <property type="evidence" value="ECO:0007669"/>
    <property type="project" value="TreeGrafter"/>
</dbReference>
<dbReference type="Pfam" id="PF07524">
    <property type="entry name" value="Bromo_TP"/>
    <property type="match status" value="1"/>
</dbReference>
<name>A0A0N5D3A9_THECL</name>
<reference evidence="11 12" key="2">
    <citation type="submission" date="2018-11" db="EMBL/GenBank/DDBJ databases">
        <authorList>
            <consortium name="Pathogen Informatics"/>
        </authorList>
    </citation>
    <scope>NUCLEOTIDE SEQUENCE [LARGE SCALE GENOMIC DNA]</scope>
</reference>
<dbReference type="CDD" id="cd15522">
    <property type="entry name" value="PHD_TAF3"/>
    <property type="match status" value="1"/>
</dbReference>
<evidence type="ECO:0000313" key="13">
    <source>
        <dbReference type="WBParaSite" id="TCLT_0000741201-mRNA-1"/>
    </source>
</evidence>
<evidence type="ECO:0000256" key="4">
    <source>
        <dbReference type="ARBA" id="ARBA00022833"/>
    </source>
</evidence>
<feature type="compositionally biased region" description="Basic and acidic residues" evidence="9">
    <location>
        <begin position="1151"/>
        <end position="1183"/>
    </location>
</feature>
<evidence type="ECO:0000313" key="12">
    <source>
        <dbReference type="Proteomes" id="UP000276776"/>
    </source>
</evidence>
<keyword evidence="4" id="KW-0862">Zinc</keyword>
<feature type="compositionally biased region" description="Basic and acidic residues" evidence="9">
    <location>
        <begin position="650"/>
        <end position="660"/>
    </location>
</feature>
<evidence type="ECO:0000256" key="7">
    <source>
        <dbReference type="ARBA" id="ARBA00023242"/>
    </source>
</evidence>
<dbReference type="GO" id="GO:0008270">
    <property type="term" value="F:zinc ion binding"/>
    <property type="evidence" value="ECO:0007669"/>
    <property type="project" value="UniProtKB-KW"/>
</dbReference>
<evidence type="ECO:0000256" key="9">
    <source>
        <dbReference type="SAM" id="MobiDB-lite"/>
    </source>
</evidence>
<feature type="domain" description="PHD-type" evidence="10">
    <location>
        <begin position="1294"/>
        <end position="1346"/>
    </location>
</feature>
<dbReference type="WBParaSite" id="TCLT_0000741201-mRNA-1">
    <property type="protein sequence ID" value="TCLT_0000741201-mRNA-1"/>
    <property type="gene ID" value="TCLT_0000741201"/>
</dbReference>
<feature type="region of interest" description="Disordered" evidence="9">
    <location>
        <begin position="317"/>
        <end position="408"/>
    </location>
</feature>
<dbReference type="STRING" id="103827.A0A0N5D3A9"/>
<dbReference type="PANTHER" id="PTHR46452:SF1">
    <property type="entry name" value="TRANSCRIPTION INITIATION FACTOR TFIID SUBUNIT 3"/>
    <property type="match status" value="1"/>
</dbReference>
<dbReference type="InterPro" id="IPR013083">
    <property type="entry name" value="Znf_RING/FYVE/PHD"/>
</dbReference>
<dbReference type="PROSITE" id="PS01359">
    <property type="entry name" value="ZF_PHD_1"/>
    <property type="match status" value="1"/>
</dbReference>
<dbReference type="InterPro" id="IPR011011">
    <property type="entry name" value="Znf_FYVE_PHD"/>
</dbReference>
<feature type="compositionally biased region" description="Low complexity" evidence="9">
    <location>
        <begin position="819"/>
        <end position="828"/>
    </location>
</feature>
<evidence type="ECO:0000256" key="5">
    <source>
        <dbReference type="ARBA" id="ARBA00023015"/>
    </source>
</evidence>
<dbReference type="GO" id="GO:0045944">
    <property type="term" value="P:positive regulation of transcription by RNA polymerase II"/>
    <property type="evidence" value="ECO:0007669"/>
    <property type="project" value="TreeGrafter"/>
</dbReference>
<accession>A0A0N5D3A9</accession>
<dbReference type="InterPro" id="IPR019786">
    <property type="entry name" value="Zinc_finger_PHD-type_CS"/>
</dbReference>
<feature type="region of interest" description="Disordered" evidence="9">
    <location>
        <begin position="629"/>
        <end position="858"/>
    </location>
</feature>
<dbReference type="SMART" id="SM00249">
    <property type="entry name" value="PHD"/>
    <property type="match status" value="1"/>
</dbReference>
<dbReference type="OrthoDB" id="436852at2759"/>
<keyword evidence="12" id="KW-1185">Reference proteome</keyword>
<feature type="compositionally biased region" description="Basic and acidic residues" evidence="9">
    <location>
        <begin position="363"/>
        <end position="394"/>
    </location>
</feature>
<dbReference type="InterPro" id="IPR006565">
    <property type="entry name" value="BTP"/>
</dbReference>
<feature type="region of interest" description="Disordered" evidence="9">
    <location>
        <begin position="426"/>
        <end position="454"/>
    </location>
</feature>
<feature type="compositionally biased region" description="Basic residues" evidence="9">
    <location>
        <begin position="673"/>
        <end position="691"/>
    </location>
</feature>
<gene>
    <name evidence="11" type="ORF">TCLT_LOCUS7401</name>
</gene>
<dbReference type="InterPro" id="IPR019787">
    <property type="entry name" value="Znf_PHD-finger"/>
</dbReference>
<keyword evidence="2" id="KW-0479">Metal-binding</keyword>
<dbReference type="Pfam" id="PF00628">
    <property type="entry name" value="PHD"/>
    <property type="match status" value="1"/>
</dbReference>
<dbReference type="InterPro" id="IPR001965">
    <property type="entry name" value="Znf_PHD"/>
</dbReference>
<feature type="compositionally biased region" description="Polar residues" evidence="9">
    <location>
        <begin position="426"/>
        <end position="442"/>
    </location>
</feature>
<feature type="compositionally biased region" description="Basic and acidic residues" evidence="9">
    <location>
        <begin position="829"/>
        <end position="849"/>
    </location>
</feature>
<dbReference type="SMART" id="SM00576">
    <property type="entry name" value="BTP"/>
    <property type="match status" value="1"/>
</dbReference>
<feature type="compositionally biased region" description="Basic and acidic residues" evidence="9">
    <location>
        <begin position="20"/>
        <end position="40"/>
    </location>
</feature>
<dbReference type="Gene3D" id="1.10.20.10">
    <property type="entry name" value="Histone, subunit A"/>
    <property type="match status" value="1"/>
</dbReference>
<comment type="subcellular location">
    <subcellularLocation>
        <location evidence="1">Nucleus</location>
    </subcellularLocation>
</comment>
<dbReference type="InterPro" id="IPR009072">
    <property type="entry name" value="Histone-fold"/>
</dbReference>
<evidence type="ECO:0000313" key="11">
    <source>
        <dbReference type="EMBL" id="VDN04853.1"/>
    </source>
</evidence>
<dbReference type="GO" id="GO:0002039">
    <property type="term" value="F:p53 binding"/>
    <property type="evidence" value="ECO:0007669"/>
    <property type="project" value="TreeGrafter"/>
</dbReference>
<feature type="compositionally biased region" description="Basic and acidic residues" evidence="9">
    <location>
        <begin position="482"/>
        <end position="496"/>
    </location>
</feature>
<evidence type="ECO:0000256" key="6">
    <source>
        <dbReference type="ARBA" id="ARBA00023163"/>
    </source>
</evidence>
<feature type="compositionally biased region" description="Polar residues" evidence="9">
    <location>
        <begin position="630"/>
        <end position="649"/>
    </location>
</feature>
<evidence type="ECO:0000256" key="2">
    <source>
        <dbReference type="ARBA" id="ARBA00022723"/>
    </source>
</evidence>
<keyword evidence="7" id="KW-0539">Nucleus</keyword>
<dbReference type="PROSITE" id="PS50016">
    <property type="entry name" value="ZF_PHD_2"/>
    <property type="match status" value="1"/>
</dbReference>
<organism evidence="13">
    <name type="scientific">Thelazia callipaeda</name>
    <name type="common">Oriental eyeworm</name>
    <name type="synonym">Parasitic nematode</name>
    <dbReference type="NCBI Taxonomy" id="103827"/>
    <lineage>
        <taxon>Eukaryota</taxon>
        <taxon>Metazoa</taxon>
        <taxon>Ecdysozoa</taxon>
        <taxon>Nematoda</taxon>
        <taxon>Chromadorea</taxon>
        <taxon>Rhabditida</taxon>
        <taxon>Spirurina</taxon>
        <taxon>Spiruromorpha</taxon>
        <taxon>Thelazioidea</taxon>
        <taxon>Thelaziidae</taxon>
        <taxon>Thelazia</taxon>
    </lineage>
</organism>
<dbReference type="GO" id="GO:0046982">
    <property type="term" value="F:protein heterodimerization activity"/>
    <property type="evidence" value="ECO:0007669"/>
    <property type="project" value="InterPro"/>
</dbReference>
<feature type="region of interest" description="Disordered" evidence="9">
    <location>
        <begin position="1"/>
        <end position="60"/>
    </location>
</feature>
<keyword evidence="5" id="KW-0805">Transcription regulation</keyword>
<sequence>MMDESITDGEVSEALSVTEENSKQQFEEQAQEEKPDDQQSKECSVTSEKPVSKREDSTFRSLNPAEDYSLSCLAQSVIKTMDNIGFVMYQESVLDILIDLGRRYMEKLWYEAKILAEHAGRLFPIFEDANLTFNKLMFSVTDLHMFMKQVQFESAETKIPSYPVKLDTEDNIYGPVSERELKERPEHIPHYFPAIHPEWCDQIKAQSVESSPSNDQAQKTLKSRNIRRLCVPLMRMTKSKISFPDFTGLTAKELGFIRPIKLPSKKVIEEPSGISSSANIAAQLTDLSKNISRNKYKKWSVADSIGNSSYFQDQMTSNSLRGKENALNKTNPQRPSGMFGMPPSALVNCGNIGEKIKKKKKEKDRDKDSVKEKKMKHRDKEKEQDTIAHNKSFEFDESPPDKSVPSSCSTVFGSFDQITKASKQQSGSTLLLSKQSDLPENNQTHRHITDTKKDDLDKKSAILINFSYATSVSSGRSIASYTKKDDGGEFKNDKTVDSYVGDDCNDPRTSSQMIKDVKPQKLEYRSGKYVGELFIGDSKEPWKKEYDEEFCESEETANEDVDRTVTVDDTTKELENCKVDDVENECGSNTAKAEDCLASISPFSNDKNEDTKVDDVVATQDSKALKMVLSRQSGQKEFTAFSPSNGTNQTEKDIEPKFGDVDVASHGSGNLEKKKKHRKDKDRGKHHNKEHKGKDRKEYKGKDKKEKDKEKGKEKDYGKVGLPAGNLKRPPERIPVDVPAPKIPKLKIRFGSNSDGTSPAVMPVPSAQISEGKTVLPADENARRMHSSFKAENEMVPSSKPTAPKRLRKPSVMTKGELKALPKLSSKSKTSEIKEGRGLKEAGKSKEELETSLDTAKADAHSLQQINCLHRTVGKRMHMDEGRNEFPGCQAGNLVNNTSGSILKVGKEKKESGIPNTTSKCETHILQHITPSGAAVTGGRRIEKEVLKKDVERAKKKTTDVKMSGGTHRSAKVKDSFAKRAPSLVVCSDKDKLSKDRYSVKTKGWELDKDKKKGKEKEEQHRDQRGRGEKKKKSKSQLQKTYPEDKHQRKQDEKASEKAEGKKPSQREGQKEKGSERADKKVEEGEKRKDIGAVEKEKVGIAVGNDCGDSLLVKQMGRDKLLTPKRSAPDLTGPRKKRKMNSLDYLSDPELEGREKPICKKSRGNEKEVNHKEATKKSAERSKGSSTGDCAKGATGVSGVTTAESGRKGGEASIKSKSKNSNKDDINRKREAEQLSSDYDPDSGEVPFTKEKLSQQCSMDSDIFGFGSSSADSGTRSSDKKFATCESDDSLDTMWICPECSVAYVEGATDMVGCDACDNWFHWSCVGLLVAPPDDVPWYCQNCAKKKLKKKNSMKSSLSKKGKK</sequence>
<keyword evidence="3 8" id="KW-0863">Zinc-finger</keyword>
<dbReference type="Gene3D" id="3.30.40.10">
    <property type="entry name" value="Zinc/RING finger domain, C3HC4 (zinc finger)"/>
    <property type="match status" value="1"/>
</dbReference>
<dbReference type="EMBL" id="UYYF01004504">
    <property type="protein sequence ID" value="VDN04853.1"/>
    <property type="molecule type" value="Genomic_DNA"/>
</dbReference>
<feature type="compositionally biased region" description="Basic and acidic residues" evidence="9">
    <location>
        <begin position="988"/>
        <end position="1027"/>
    </location>
</feature>
<evidence type="ECO:0000259" key="10">
    <source>
        <dbReference type="PROSITE" id="PS50016"/>
    </source>
</evidence>
<evidence type="ECO:0000256" key="1">
    <source>
        <dbReference type="ARBA" id="ARBA00004123"/>
    </source>
</evidence>
<proteinExistence type="predicted"/>
<dbReference type="CDD" id="cd00076">
    <property type="entry name" value="HFD_SF"/>
    <property type="match status" value="1"/>
</dbReference>
<keyword evidence="6" id="KW-0804">Transcription</keyword>
<evidence type="ECO:0000256" key="3">
    <source>
        <dbReference type="ARBA" id="ARBA00022771"/>
    </source>
</evidence>
<feature type="compositionally biased region" description="Acidic residues" evidence="9">
    <location>
        <begin position="1"/>
        <end position="11"/>
    </location>
</feature>
<feature type="compositionally biased region" description="Basic and acidic residues" evidence="9">
    <location>
        <begin position="1042"/>
        <end position="1099"/>
    </location>
</feature>
<reference evidence="13" key="1">
    <citation type="submission" date="2017-02" db="UniProtKB">
        <authorList>
            <consortium name="WormBaseParasite"/>
        </authorList>
    </citation>
    <scope>IDENTIFICATION</scope>
</reference>
<protein>
    <submittedName>
        <fullName evidence="13">PHD-type domain-containing protein</fullName>
    </submittedName>
</protein>
<dbReference type="Proteomes" id="UP000276776">
    <property type="component" value="Unassembled WGS sequence"/>
</dbReference>
<feature type="compositionally biased region" description="Basic and acidic residues" evidence="9">
    <location>
        <begin position="1221"/>
        <end position="1233"/>
    </location>
</feature>
<dbReference type="SUPFAM" id="SSF57903">
    <property type="entry name" value="FYVE/PHD zinc finger"/>
    <property type="match status" value="1"/>
</dbReference>
<dbReference type="PANTHER" id="PTHR46452">
    <property type="entry name" value="TRANSCRIPTION INITIATION FACTOR TFIID SUBUNIT 3"/>
    <property type="match status" value="1"/>
</dbReference>
<feature type="region of interest" description="Disordered" evidence="9">
    <location>
        <begin position="957"/>
        <end position="1247"/>
    </location>
</feature>
<dbReference type="OMA" id="FSTCHES"/>